<evidence type="ECO:0000259" key="4">
    <source>
        <dbReference type="PROSITE" id="PS50280"/>
    </source>
</evidence>
<dbReference type="GO" id="GO:0005737">
    <property type="term" value="C:cytoplasm"/>
    <property type="evidence" value="ECO:0007669"/>
    <property type="project" value="TreeGrafter"/>
</dbReference>
<keyword evidence="2" id="KW-0808">Transferase</keyword>
<dbReference type="GO" id="GO:0005634">
    <property type="term" value="C:nucleus"/>
    <property type="evidence" value="ECO:0007669"/>
    <property type="project" value="TreeGrafter"/>
</dbReference>
<protein>
    <recommendedName>
        <fullName evidence="4">SET domain-containing protein</fullName>
    </recommendedName>
</protein>
<dbReference type="GO" id="GO:0032259">
    <property type="term" value="P:methylation"/>
    <property type="evidence" value="ECO:0007669"/>
    <property type="project" value="UniProtKB-KW"/>
</dbReference>
<evidence type="ECO:0000256" key="1">
    <source>
        <dbReference type="ARBA" id="ARBA00022603"/>
    </source>
</evidence>
<dbReference type="InterPro" id="IPR001214">
    <property type="entry name" value="SET_dom"/>
</dbReference>
<dbReference type="Pfam" id="PF13374">
    <property type="entry name" value="TPR_10"/>
    <property type="match status" value="1"/>
</dbReference>
<organism evidence="5">
    <name type="scientific">Lichtheimia ramosa</name>
    <dbReference type="NCBI Taxonomy" id="688394"/>
    <lineage>
        <taxon>Eukaryota</taxon>
        <taxon>Fungi</taxon>
        <taxon>Fungi incertae sedis</taxon>
        <taxon>Mucoromycota</taxon>
        <taxon>Mucoromycotina</taxon>
        <taxon>Mucoromycetes</taxon>
        <taxon>Mucorales</taxon>
        <taxon>Lichtheimiaceae</taxon>
        <taxon>Lichtheimia</taxon>
    </lineage>
</organism>
<name>A0A077W8Q9_9FUNG</name>
<dbReference type="SMART" id="SM00317">
    <property type="entry name" value="SET"/>
    <property type="match status" value="1"/>
</dbReference>
<reference evidence="5" key="1">
    <citation type="journal article" date="2014" name="Genome Announc.">
        <title>De novo whole-genome sequence and genome annotation of Lichtheimia ramosa.</title>
        <authorList>
            <person name="Linde J."/>
            <person name="Schwartze V."/>
            <person name="Binder U."/>
            <person name="Lass-Florl C."/>
            <person name="Voigt K."/>
            <person name="Horn F."/>
        </authorList>
    </citation>
    <scope>NUCLEOTIDE SEQUENCE</scope>
    <source>
        <strain evidence="5">JMRC FSU:6197</strain>
    </source>
</reference>
<sequence>MLDKNHLLARRLTPAHIDLRPWPPIQLPTPAKWEQQQAQVINTTSAGRSVMATRQLSSGSLLLSERACIQWLYKGQQRQCYCFHCFQRVSHTVSCRSSSACHWDIVYCSKQCETLGWWRQHRWLCRFPELDILDTVDLLLALQLLPGSLDDLDPGMHDSIYNSQIERVCCRLFYMSSPYFEKTLTRTLGQIRCNSFAVKQADGGIRGKAVYLTGSMINHACDPNALVFFDDHDNSIQIRTCRLINKGEGIFISYGPLASREPSTSKRKQKLKERYFFDCQCDACQQQQSSQQWIFQCQTCMKGRLKRNQATCDECHSAYDWNELTKQEQRIEMYLARDAFEKALDMQRQIYDKDAHVIGQTLDQLAHFYAMRGSFKTSAQYSRESLAIVCKTFGPESIEAAEEMLKLSTLLFNANLIQEAKEQIQKTIQVHRRLGLDQQNPEDFNELQTMLFLLYNARYKCGIECVNGEKG</sequence>
<dbReference type="GO" id="GO:0042826">
    <property type="term" value="F:histone deacetylase binding"/>
    <property type="evidence" value="ECO:0007669"/>
    <property type="project" value="TreeGrafter"/>
</dbReference>
<keyword evidence="3" id="KW-0949">S-adenosyl-L-methionine</keyword>
<dbReference type="GO" id="GO:0008168">
    <property type="term" value="F:methyltransferase activity"/>
    <property type="evidence" value="ECO:0007669"/>
    <property type="project" value="UniProtKB-KW"/>
</dbReference>
<feature type="domain" description="SET" evidence="4">
    <location>
        <begin position="36"/>
        <end position="255"/>
    </location>
</feature>
<dbReference type="Gene3D" id="2.170.270.10">
    <property type="entry name" value="SET domain"/>
    <property type="match status" value="1"/>
</dbReference>
<accession>A0A077W8Q9</accession>
<evidence type="ECO:0000256" key="2">
    <source>
        <dbReference type="ARBA" id="ARBA00022679"/>
    </source>
</evidence>
<keyword evidence="1" id="KW-0489">Methyltransferase</keyword>
<dbReference type="Gene3D" id="1.10.220.160">
    <property type="match status" value="1"/>
</dbReference>
<dbReference type="SUPFAM" id="SSF82199">
    <property type="entry name" value="SET domain"/>
    <property type="match status" value="1"/>
</dbReference>
<proteinExistence type="predicted"/>
<gene>
    <name evidence="5" type="ORF">LRAMOSA00547</name>
</gene>
<dbReference type="PROSITE" id="PS50280">
    <property type="entry name" value="SET"/>
    <property type="match status" value="1"/>
</dbReference>
<evidence type="ECO:0000256" key="3">
    <source>
        <dbReference type="ARBA" id="ARBA00022691"/>
    </source>
</evidence>
<dbReference type="InterPro" id="IPR011990">
    <property type="entry name" value="TPR-like_helical_dom_sf"/>
</dbReference>
<dbReference type="InterPro" id="IPR046341">
    <property type="entry name" value="SET_dom_sf"/>
</dbReference>
<dbReference type="Gene3D" id="6.10.140.2220">
    <property type="match status" value="1"/>
</dbReference>
<dbReference type="PANTHER" id="PTHR46165">
    <property type="entry name" value="SET AND MYND DOMAIN-CONTAINING PROTEIN 4"/>
    <property type="match status" value="1"/>
</dbReference>
<dbReference type="AlphaFoldDB" id="A0A077W8Q9"/>
<dbReference type="Gene3D" id="1.25.40.10">
    <property type="entry name" value="Tetratricopeptide repeat domain"/>
    <property type="match status" value="1"/>
</dbReference>
<dbReference type="PANTHER" id="PTHR46165:SF2">
    <property type="entry name" value="SET AND MYND DOMAIN-CONTAINING PROTEIN 4"/>
    <property type="match status" value="1"/>
</dbReference>
<dbReference type="Pfam" id="PF00856">
    <property type="entry name" value="SET"/>
    <property type="match status" value="1"/>
</dbReference>
<dbReference type="EMBL" id="LK023313">
    <property type="protein sequence ID" value="CDS03145.1"/>
    <property type="molecule type" value="Genomic_DNA"/>
</dbReference>
<dbReference type="OrthoDB" id="265717at2759"/>
<evidence type="ECO:0000313" key="5">
    <source>
        <dbReference type="EMBL" id="CDS03145.1"/>
    </source>
</evidence>
<dbReference type="InterPro" id="IPR052097">
    <property type="entry name" value="SET-MYND_domain_protein"/>
</dbReference>